<proteinExistence type="predicted"/>
<evidence type="ECO:0000313" key="3">
    <source>
        <dbReference type="EMBL" id="MFE8699288.1"/>
    </source>
</evidence>
<feature type="transmembrane region" description="Helical" evidence="1">
    <location>
        <begin position="293"/>
        <end position="313"/>
    </location>
</feature>
<keyword evidence="1" id="KW-0812">Transmembrane</keyword>
<keyword evidence="2" id="KW-0732">Signal</keyword>
<accession>A0ABW6K8M2</accession>
<sequence>MRKIAVIFISFLLLSNLFVSNVLAAITEAEVYTVLTEKGMDRETLQDMLDYYEYSLEDFESTEDLSMFIGTPITPESIQQLLTDYGMTREELDALLAEYGSSVEEEWSIEDIEIALDFYQGHESEMASLEEFLDAVGLTEDEIHTLFAHFEALDQLSLEQQMENIGTRLEALMMLDPEAELTDEQKQEIISVWEDMIAILNVSPTFYLVDAGGTRNPITFGELAMMEEFDGNGLLIELYTLSGDLLLDMQVSAEMLSGDFAINAGEKLTDVGDIAGELTILKHERMPDTASTYGLNILLGLFIVFVGISLLVIRNKSVKQVE</sequence>
<organism evidence="3 4">
    <name type="scientific">Cytobacillus spartinae</name>
    <dbReference type="NCBI Taxonomy" id="3299023"/>
    <lineage>
        <taxon>Bacteria</taxon>
        <taxon>Bacillati</taxon>
        <taxon>Bacillota</taxon>
        <taxon>Bacilli</taxon>
        <taxon>Bacillales</taxon>
        <taxon>Bacillaceae</taxon>
        <taxon>Cytobacillus</taxon>
    </lineage>
</organism>
<dbReference type="Proteomes" id="UP001601059">
    <property type="component" value="Unassembled WGS sequence"/>
</dbReference>
<evidence type="ECO:0000313" key="4">
    <source>
        <dbReference type="Proteomes" id="UP001601059"/>
    </source>
</evidence>
<comment type="caution">
    <text evidence="3">The sequence shown here is derived from an EMBL/GenBank/DDBJ whole genome shotgun (WGS) entry which is preliminary data.</text>
</comment>
<protein>
    <submittedName>
        <fullName evidence="3">Processed acidic surface protein</fullName>
    </submittedName>
</protein>
<name>A0ABW6K8M2_9BACI</name>
<evidence type="ECO:0000256" key="2">
    <source>
        <dbReference type="SAM" id="SignalP"/>
    </source>
</evidence>
<dbReference type="NCBIfam" id="TIGR04383">
    <property type="entry name" value="acidic_w_LPXTA"/>
    <property type="match status" value="1"/>
</dbReference>
<keyword evidence="1" id="KW-1133">Transmembrane helix</keyword>
<gene>
    <name evidence="3" type="ORF">ACFYKX_01490</name>
</gene>
<dbReference type="RefSeq" id="WP_389357366.1">
    <property type="nucleotide sequence ID" value="NZ_JBIACK010000001.1"/>
</dbReference>
<keyword evidence="4" id="KW-1185">Reference proteome</keyword>
<dbReference type="EMBL" id="JBIACK010000001">
    <property type="protein sequence ID" value="MFE8699288.1"/>
    <property type="molecule type" value="Genomic_DNA"/>
</dbReference>
<feature type="signal peptide" evidence="2">
    <location>
        <begin position="1"/>
        <end position="24"/>
    </location>
</feature>
<dbReference type="InterPro" id="IPR030832">
    <property type="entry name" value="Acidic_LPXTA"/>
</dbReference>
<feature type="chain" id="PRO_5047109723" evidence="2">
    <location>
        <begin position="25"/>
        <end position="322"/>
    </location>
</feature>
<evidence type="ECO:0000256" key="1">
    <source>
        <dbReference type="SAM" id="Phobius"/>
    </source>
</evidence>
<reference evidence="3 4" key="1">
    <citation type="submission" date="2024-08" db="EMBL/GenBank/DDBJ databases">
        <title>Two novel Cytobacillus novel species.</title>
        <authorList>
            <person name="Liu G."/>
        </authorList>
    </citation>
    <scope>NUCLEOTIDE SEQUENCE [LARGE SCALE GENOMIC DNA]</scope>
    <source>
        <strain evidence="3 4">FJAT-54145</strain>
    </source>
</reference>
<keyword evidence="1" id="KW-0472">Membrane</keyword>